<evidence type="ECO:0000313" key="4">
    <source>
        <dbReference type="EMBL" id="QEX24957.1"/>
    </source>
</evidence>
<keyword evidence="1" id="KW-0808">Transferase</keyword>
<dbReference type="Pfam" id="PF00583">
    <property type="entry name" value="Acetyltransf_1"/>
    <property type="match status" value="1"/>
</dbReference>
<dbReference type="Proteomes" id="UP000325797">
    <property type="component" value="Chromosome"/>
</dbReference>
<sequence length="167" mass="18405">MRGARGETISIRSAQPADLDLLIGFYRRFFEHLKAAVADELWEGAQPAPDLARQNFEAALAQGDLLLIASVGGTPQGYLLGRIEPAYVRESPIEKTGYIAHCFVAEAARGRGVARALTEAAERWFADRGIEFIELRYNLANKAAAAAWDSLGYKPQRLICRKSLRQG</sequence>
<evidence type="ECO:0000313" key="5">
    <source>
        <dbReference type="Proteomes" id="UP000325797"/>
    </source>
</evidence>
<evidence type="ECO:0000256" key="2">
    <source>
        <dbReference type="ARBA" id="ARBA00023315"/>
    </source>
</evidence>
<evidence type="ECO:0000259" key="3">
    <source>
        <dbReference type="PROSITE" id="PS51186"/>
    </source>
</evidence>
<dbReference type="EMBL" id="CP042582">
    <property type="protein sequence ID" value="QEX24957.1"/>
    <property type="molecule type" value="Genomic_DNA"/>
</dbReference>
<accession>A0A5J6N664</accession>
<dbReference type="InterPro" id="IPR016181">
    <property type="entry name" value="Acyl_CoA_acyltransferase"/>
</dbReference>
<evidence type="ECO:0000256" key="1">
    <source>
        <dbReference type="ARBA" id="ARBA00022679"/>
    </source>
</evidence>
<keyword evidence="5" id="KW-1185">Reference proteome</keyword>
<dbReference type="CDD" id="cd04301">
    <property type="entry name" value="NAT_SF"/>
    <property type="match status" value="1"/>
</dbReference>
<dbReference type="Gene3D" id="3.40.630.30">
    <property type="match status" value="1"/>
</dbReference>
<reference evidence="4 5" key="1">
    <citation type="submission" date="2019-08" db="EMBL/GenBank/DDBJ databases">
        <title>Hyperibacter terrae gen. nov., sp. nov. and Hyperibacter viscosus sp. nov., two new members in the family Rhodospirillaceae isolated from the rhizosphere of Hypericum perforatum.</title>
        <authorList>
            <person name="Noviana Z."/>
        </authorList>
    </citation>
    <scope>NUCLEOTIDE SEQUENCE [LARGE SCALE GENOMIC DNA]</scope>
    <source>
        <strain evidence="4 5">R5959</strain>
    </source>
</reference>
<dbReference type="AlphaFoldDB" id="A0A5J6N664"/>
<gene>
    <name evidence="4" type="ORF">FRZ61_49000</name>
</gene>
<dbReference type="InterPro" id="IPR050832">
    <property type="entry name" value="Bact_Acetyltransf"/>
</dbReference>
<dbReference type="PANTHER" id="PTHR43877:SF2">
    <property type="entry name" value="AMINOALKYLPHOSPHONATE N-ACETYLTRANSFERASE-RELATED"/>
    <property type="match status" value="1"/>
</dbReference>
<dbReference type="InterPro" id="IPR000182">
    <property type="entry name" value="GNAT_dom"/>
</dbReference>
<protein>
    <recommendedName>
        <fullName evidence="3">N-acetyltransferase domain-containing protein</fullName>
    </recommendedName>
</protein>
<proteinExistence type="predicted"/>
<dbReference type="PANTHER" id="PTHR43877">
    <property type="entry name" value="AMINOALKYLPHOSPHONATE N-ACETYLTRANSFERASE-RELATED-RELATED"/>
    <property type="match status" value="1"/>
</dbReference>
<dbReference type="RefSeq" id="WP_151120244.1">
    <property type="nucleotide sequence ID" value="NZ_CP042582.1"/>
</dbReference>
<keyword evidence="2" id="KW-0012">Acyltransferase</keyword>
<dbReference type="OrthoDB" id="8450419at2"/>
<organism evidence="4 5">
    <name type="scientific">Hypericibacter adhaerens</name>
    <dbReference type="NCBI Taxonomy" id="2602016"/>
    <lineage>
        <taxon>Bacteria</taxon>
        <taxon>Pseudomonadati</taxon>
        <taxon>Pseudomonadota</taxon>
        <taxon>Alphaproteobacteria</taxon>
        <taxon>Rhodospirillales</taxon>
        <taxon>Dongiaceae</taxon>
        <taxon>Hypericibacter</taxon>
    </lineage>
</organism>
<name>A0A5J6N664_9PROT</name>
<feature type="domain" description="N-acetyltransferase" evidence="3">
    <location>
        <begin position="9"/>
        <end position="167"/>
    </location>
</feature>
<dbReference type="SUPFAM" id="SSF55729">
    <property type="entry name" value="Acyl-CoA N-acyltransferases (Nat)"/>
    <property type="match status" value="1"/>
</dbReference>
<dbReference type="PROSITE" id="PS51186">
    <property type="entry name" value="GNAT"/>
    <property type="match status" value="1"/>
</dbReference>
<dbReference type="KEGG" id="hadh:FRZ61_49000"/>
<dbReference type="GO" id="GO:0016747">
    <property type="term" value="F:acyltransferase activity, transferring groups other than amino-acyl groups"/>
    <property type="evidence" value="ECO:0007669"/>
    <property type="project" value="InterPro"/>
</dbReference>